<dbReference type="EMBL" id="JBHTHM010000665">
    <property type="protein sequence ID" value="MFD0785072.1"/>
    <property type="molecule type" value="Genomic_DNA"/>
</dbReference>
<comment type="caution">
    <text evidence="2">The sequence shown here is derived from an EMBL/GenBank/DDBJ whole genome shotgun (WGS) entry which is preliminary data.</text>
</comment>
<feature type="non-terminal residue" evidence="2">
    <location>
        <position position="47"/>
    </location>
</feature>
<reference evidence="3" key="1">
    <citation type="journal article" date="2019" name="Int. J. Syst. Evol. Microbiol.">
        <title>The Global Catalogue of Microorganisms (GCM) 10K type strain sequencing project: providing services to taxonomists for standard genome sequencing and annotation.</title>
        <authorList>
            <consortium name="The Broad Institute Genomics Platform"/>
            <consortium name="The Broad Institute Genome Sequencing Center for Infectious Disease"/>
            <person name="Wu L."/>
            <person name="Ma J."/>
        </authorList>
    </citation>
    <scope>NUCLEOTIDE SEQUENCE [LARGE SCALE GENOMIC DNA]</scope>
    <source>
        <strain evidence="3">JCM 32148</strain>
    </source>
</reference>
<dbReference type="GO" id="GO:0050136">
    <property type="term" value="F:NADH dehydrogenase (quinone) (non-electrogenic) activity"/>
    <property type="evidence" value="ECO:0007669"/>
    <property type="project" value="UniProtKB-EC"/>
</dbReference>
<name>A0ABW3A2L3_9ACTN</name>
<dbReference type="EC" id="1.6.5.9" evidence="2"/>
<organism evidence="2 3">
    <name type="scientific">Micromonospora azadirachtae</name>
    <dbReference type="NCBI Taxonomy" id="1970735"/>
    <lineage>
        <taxon>Bacteria</taxon>
        <taxon>Bacillati</taxon>
        <taxon>Actinomycetota</taxon>
        <taxon>Actinomycetes</taxon>
        <taxon>Micromonosporales</taxon>
        <taxon>Micromonosporaceae</taxon>
        <taxon>Micromonospora</taxon>
    </lineage>
</organism>
<evidence type="ECO:0000256" key="1">
    <source>
        <dbReference type="SAM" id="MobiDB-lite"/>
    </source>
</evidence>
<feature type="region of interest" description="Disordered" evidence="1">
    <location>
        <begin position="1"/>
        <end position="47"/>
    </location>
</feature>
<protein>
    <submittedName>
        <fullName evidence="2">NADH-quinone oxidoreductase subunit C</fullName>
        <ecNumber evidence="2">1.6.5.9</ecNumber>
    </submittedName>
</protein>
<proteinExistence type="predicted"/>
<keyword evidence="2" id="KW-0560">Oxidoreductase</keyword>
<dbReference type="Proteomes" id="UP001597053">
    <property type="component" value="Unassembled WGS sequence"/>
</dbReference>
<sequence length="47" mass="4516">MTSPQDRPNDGGVPVPVTPAGATSGAPAEHPPSSPAGRGMYGNQGSG</sequence>
<accession>A0ABW3A2L3</accession>
<evidence type="ECO:0000313" key="3">
    <source>
        <dbReference type="Proteomes" id="UP001597053"/>
    </source>
</evidence>
<keyword evidence="3" id="KW-1185">Reference proteome</keyword>
<gene>
    <name evidence="2" type="ORF">ACFQZ8_14295</name>
</gene>
<evidence type="ECO:0000313" key="2">
    <source>
        <dbReference type="EMBL" id="MFD0785072.1"/>
    </source>
</evidence>